<dbReference type="GO" id="GO:0008661">
    <property type="term" value="F:1-deoxy-D-xylulose-5-phosphate synthase activity"/>
    <property type="evidence" value="ECO:0007669"/>
    <property type="project" value="UniProtKB-UniRule"/>
</dbReference>
<dbReference type="InterPro" id="IPR005475">
    <property type="entry name" value="Transketolase-like_Pyr-bd"/>
</dbReference>
<feature type="binding site" evidence="10">
    <location>
        <position position="171"/>
    </location>
    <ligand>
        <name>thiamine diphosphate</name>
        <dbReference type="ChEBI" id="CHEBI:58937"/>
    </ligand>
</feature>
<keyword evidence="13" id="KW-1185">Reference proteome</keyword>
<dbReference type="InterPro" id="IPR029061">
    <property type="entry name" value="THDP-binding"/>
</dbReference>
<comment type="function">
    <text evidence="10">Catalyzes the acyloin condensation reaction between C atoms 2 and 3 of pyruvate and glyceraldehyde 3-phosphate to yield 1-deoxy-D-xylulose-5-phosphate (DXP).</text>
</comment>
<keyword evidence="9 10" id="KW-0414">Isoprene biosynthesis</keyword>
<sequence length="628" mass="69528">MNFPPPLPALKEMDVVQLQEVCAQIRTRILEVVSHNGGHLSSTLGAVELIVAMHHIFDCRKNPFIYDVSHQAYAHKLLTGRWESFSTLRQFQGISGFINPQESLDDYFIAGHSSTSISLGVGVAKAFALSGQKGMPLALIGDGSMSAGLVYEALNELGDRKYPMIIILNDNEMSIAKPIGAISRYLSSIMSSPFYQGFKAKLKKILGKMPESATYLARRFEESFKLITPGILFEEMGIHYIGPIDGHDLELIIQTLKMAAEMRVPVIIHAQTIKGKGYQIAEGHFEKWHGVGPFDVKTGESLKKSKKQTPTQVFANALLELARNDEKIVGVTAAMPSGTGMELLMENFPQRFWDVAIAEQHAVTSMAAMAKEGFKPFVAIYSTFLQRAYDQIVHDVSIMGLPVKFAIDRAGIVGEDGETHQGLLDIAYLRTIPNMVLFAPRDHGTLSHAVAFARDFDASPCAFRFPRGSFALEEGEFAPMPFVLGQSEVLHEGEGILLVGYGNGVGRAWRVARELRESGLNAGLLDLRFVKPLDLKLKEIFSHYQKIYVFSDSYLLGGVGSALLEFMNANGLNTELKSFEIKDIFVPHGNAARVEQWLGFQEFAKEILQDLSKEALEDLFDRKAKGFD</sequence>
<evidence type="ECO:0000259" key="11">
    <source>
        <dbReference type="SMART" id="SM00861"/>
    </source>
</evidence>
<keyword evidence="4 10" id="KW-0808">Transferase</keyword>
<comment type="pathway">
    <text evidence="1 10">Metabolic intermediate biosynthesis; 1-deoxy-D-xylulose 5-phosphate biosynthesis; 1-deoxy-D-xylulose 5-phosphate from D-glyceraldehyde 3-phosphate and pyruvate: step 1/1.</text>
</comment>
<evidence type="ECO:0000256" key="1">
    <source>
        <dbReference type="ARBA" id="ARBA00004980"/>
    </source>
</evidence>
<dbReference type="GO" id="GO:0005829">
    <property type="term" value="C:cytosol"/>
    <property type="evidence" value="ECO:0007669"/>
    <property type="project" value="TreeGrafter"/>
</dbReference>
<feature type="binding site" evidence="10">
    <location>
        <position position="278"/>
    </location>
    <ligand>
        <name>thiamine diphosphate</name>
        <dbReference type="ChEBI" id="CHEBI:58937"/>
    </ligand>
</feature>
<evidence type="ECO:0000313" key="13">
    <source>
        <dbReference type="Proteomes" id="UP000001522"/>
    </source>
</evidence>
<dbReference type="HOGENOM" id="CLU_009227_1_4_7"/>
<dbReference type="EC" id="2.2.1.7" evidence="10"/>
<dbReference type="InterPro" id="IPR009014">
    <property type="entry name" value="Transketo_C/PFOR_II"/>
</dbReference>
<dbReference type="Pfam" id="PF02779">
    <property type="entry name" value="Transket_pyr"/>
    <property type="match status" value="1"/>
</dbReference>
<feature type="domain" description="Transketolase-like pyrimidine-binding" evidence="11">
    <location>
        <begin position="308"/>
        <end position="472"/>
    </location>
</feature>
<evidence type="ECO:0000256" key="6">
    <source>
        <dbReference type="ARBA" id="ARBA00022842"/>
    </source>
</evidence>
<dbReference type="CDD" id="cd02007">
    <property type="entry name" value="TPP_DXS"/>
    <property type="match status" value="1"/>
</dbReference>
<protein>
    <recommendedName>
        <fullName evidence="10">1-deoxy-D-xylulose-5-phosphate synthase</fullName>
        <ecNumber evidence="10">2.2.1.7</ecNumber>
    </recommendedName>
    <alternativeName>
        <fullName evidence="10">1-deoxyxylulose-5-phosphate synthase</fullName>
        <shortName evidence="10">DXP synthase</shortName>
        <shortName evidence="10">DXPS</shortName>
    </alternativeName>
</protein>
<comment type="catalytic activity">
    <reaction evidence="10">
        <text>D-glyceraldehyde 3-phosphate + pyruvate + H(+) = 1-deoxy-D-xylulose 5-phosphate + CO2</text>
        <dbReference type="Rhea" id="RHEA:12605"/>
        <dbReference type="ChEBI" id="CHEBI:15361"/>
        <dbReference type="ChEBI" id="CHEBI:15378"/>
        <dbReference type="ChEBI" id="CHEBI:16526"/>
        <dbReference type="ChEBI" id="CHEBI:57792"/>
        <dbReference type="ChEBI" id="CHEBI:59776"/>
        <dbReference type="EC" id="2.2.1.7"/>
    </reaction>
</comment>
<evidence type="ECO:0000256" key="9">
    <source>
        <dbReference type="ARBA" id="ARBA00023229"/>
    </source>
</evidence>
<dbReference type="Pfam" id="PF13292">
    <property type="entry name" value="DXP_synthase_N"/>
    <property type="match status" value="1"/>
</dbReference>
<reference evidence="12 13" key="1">
    <citation type="journal article" date="2010" name="BMC Genomics">
        <title>Comparative genomics and proteomics of Helicobacter mustelae, an ulcerogenic and carcinogenic gastric pathogen.</title>
        <authorList>
            <person name="O'Toole P.W."/>
            <person name="Snelling W.J."/>
            <person name="Canchaya C."/>
            <person name="Forde B.M."/>
            <person name="Hardie K.R."/>
            <person name="Josenhans C."/>
            <person name="Graham R.L.J."/>
            <person name="McMullan G."/>
            <person name="Parkhill J."/>
            <person name="Belda E."/>
            <person name="Bentley S.D."/>
        </authorList>
    </citation>
    <scope>NUCLEOTIDE SEQUENCE [LARGE SCALE GENOMIC DNA]</scope>
    <source>
        <strain evidence="13">ATCC 43772 / LMG 18044 / NCTC 12198 / 12198</strain>
    </source>
</reference>
<dbReference type="InterPro" id="IPR033248">
    <property type="entry name" value="Transketolase_C"/>
</dbReference>
<keyword evidence="8 10" id="KW-0786">Thiamine pyrophosphate</keyword>
<accession>D3UIW4</accession>
<dbReference type="PANTHER" id="PTHR43322">
    <property type="entry name" value="1-D-DEOXYXYLULOSE 5-PHOSPHATE SYNTHASE-RELATED"/>
    <property type="match status" value="1"/>
</dbReference>
<dbReference type="UniPathway" id="UPA00064">
    <property type="reaction ID" value="UER00091"/>
</dbReference>
<feature type="binding site" evidence="10">
    <location>
        <position position="142"/>
    </location>
    <ligand>
        <name>Mg(2+)</name>
        <dbReference type="ChEBI" id="CHEBI:18420"/>
    </ligand>
</feature>
<dbReference type="KEGG" id="hms:HMU11840"/>
<evidence type="ECO:0000256" key="4">
    <source>
        <dbReference type="ARBA" id="ARBA00022679"/>
    </source>
</evidence>
<dbReference type="SMART" id="SM00861">
    <property type="entry name" value="Transket_pyr"/>
    <property type="match status" value="1"/>
</dbReference>
<dbReference type="eggNOG" id="COG1154">
    <property type="taxonomic scope" value="Bacteria"/>
</dbReference>
<evidence type="ECO:0000256" key="2">
    <source>
        <dbReference type="ARBA" id="ARBA00011081"/>
    </source>
</evidence>
<dbReference type="Gene3D" id="3.40.50.920">
    <property type="match status" value="1"/>
</dbReference>
<comment type="subunit">
    <text evidence="3 10">Homodimer.</text>
</comment>
<comment type="cofactor">
    <cofactor evidence="10">
        <name>Mg(2+)</name>
        <dbReference type="ChEBI" id="CHEBI:18420"/>
    </cofactor>
    <text evidence="10">Binds 1 Mg(2+) ion per subunit.</text>
</comment>
<dbReference type="AlphaFoldDB" id="D3UIW4"/>
<dbReference type="GO" id="GO:0000287">
    <property type="term" value="F:magnesium ion binding"/>
    <property type="evidence" value="ECO:0007669"/>
    <property type="project" value="UniProtKB-UniRule"/>
</dbReference>
<dbReference type="EMBL" id="FN555004">
    <property type="protein sequence ID" value="CBG40439.1"/>
    <property type="molecule type" value="Genomic_DNA"/>
</dbReference>
<dbReference type="FunFam" id="3.40.50.970:FF:000005">
    <property type="entry name" value="1-deoxy-D-xylulose-5-phosphate synthase"/>
    <property type="match status" value="1"/>
</dbReference>
<dbReference type="SUPFAM" id="SSF52518">
    <property type="entry name" value="Thiamin diphosphate-binding fold (THDP-binding)"/>
    <property type="match status" value="2"/>
</dbReference>
<dbReference type="PROSITE" id="PS00802">
    <property type="entry name" value="TRANSKETOLASE_2"/>
    <property type="match status" value="1"/>
</dbReference>
<feature type="binding site" evidence="10">
    <location>
        <position position="70"/>
    </location>
    <ligand>
        <name>thiamine diphosphate</name>
        <dbReference type="ChEBI" id="CHEBI:58937"/>
    </ligand>
</feature>
<feature type="binding site" evidence="10">
    <location>
        <position position="359"/>
    </location>
    <ligand>
        <name>thiamine diphosphate</name>
        <dbReference type="ChEBI" id="CHEBI:58937"/>
    </ligand>
</feature>
<dbReference type="InterPro" id="IPR020826">
    <property type="entry name" value="Transketolase_BS"/>
</dbReference>
<dbReference type="GO" id="GO:0030976">
    <property type="term" value="F:thiamine pyrophosphate binding"/>
    <property type="evidence" value="ECO:0007669"/>
    <property type="project" value="UniProtKB-UniRule"/>
</dbReference>
<dbReference type="RefSeq" id="WP_013023508.1">
    <property type="nucleotide sequence ID" value="NC_013949.1"/>
</dbReference>
<dbReference type="Proteomes" id="UP000001522">
    <property type="component" value="Chromosome"/>
</dbReference>
<dbReference type="PROSITE" id="PS00801">
    <property type="entry name" value="TRANSKETOLASE_1"/>
    <property type="match status" value="1"/>
</dbReference>
<dbReference type="Gene3D" id="3.40.50.970">
    <property type="match status" value="2"/>
</dbReference>
<dbReference type="GO" id="GO:0016114">
    <property type="term" value="P:terpenoid biosynthetic process"/>
    <property type="evidence" value="ECO:0007669"/>
    <property type="project" value="UniProtKB-UniRule"/>
</dbReference>
<feature type="binding site" evidence="10">
    <location>
        <begin position="111"/>
        <end position="113"/>
    </location>
    <ligand>
        <name>thiamine diphosphate</name>
        <dbReference type="ChEBI" id="CHEBI:58937"/>
    </ligand>
</feature>
<dbReference type="CDD" id="cd07033">
    <property type="entry name" value="TPP_PYR_DXS_TK_like"/>
    <property type="match status" value="1"/>
</dbReference>
<dbReference type="GO" id="GO:0019288">
    <property type="term" value="P:isopentenyl diphosphate biosynthetic process, methylerythritol 4-phosphate pathway"/>
    <property type="evidence" value="ECO:0007669"/>
    <property type="project" value="TreeGrafter"/>
</dbReference>
<comment type="cofactor">
    <cofactor evidence="10">
        <name>thiamine diphosphate</name>
        <dbReference type="ChEBI" id="CHEBI:58937"/>
    </cofactor>
    <text evidence="10">Binds 1 thiamine pyrophosphate per subunit.</text>
</comment>
<organism evidence="12 13">
    <name type="scientific">Helicobacter mustelae (strain ATCC 43772 / CCUG 25715 / CIP 103759 / LMG 18044 / NCTC 12198 / R85-136P)</name>
    <name type="common">Campylobacter mustelae</name>
    <dbReference type="NCBI Taxonomy" id="679897"/>
    <lineage>
        <taxon>Bacteria</taxon>
        <taxon>Pseudomonadati</taxon>
        <taxon>Campylobacterota</taxon>
        <taxon>Epsilonproteobacteria</taxon>
        <taxon>Campylobacterales</taxon>
        <taxon>Helicobacteraceae</taxon>
        <taxon>Helicobacter</taxon>
    </lineage>
</organism>
<dbReference type="NCBIfam" id="TIGR00204">
    <property type="entry name" value="dxs"/>
    <property type="match status" value="1"/>
</dbReference>
<dbReference type="InterPro" id="IPR005477">
    <property type="entry name" value="Dxylulose-5-P_synthase"/>
</dbReference>
<evidence type="ECO:0000256" key="5">
    <source>
        <dbReference type="ARBA" id="ARBA00022723"/>
    </source>
</evidence>
<gene>
    <name evidence="10 12" type="primary">dxs</name>
    <name evidence="12" type="ordered locus">HMU11840</name>
</gene>
<evidence type="ECO:0000256" key="8">
    <source>
        <dbReference type="ARBA" id="ARBA00023052"/>
    </source>
</evidence>
<dbReference type="PANTHER" id="PTHR43322:SF5">
    <property type="entry name" value="1-DEOXY-D-XYLULOSE-5-PHOSPHATE SYNTHASE, CHLOROPLASTIC"/>
    <property type="match status" value="1"/>
</dbReference>
<keyword evidence="7 10" id="KW-0784">Thiamine biosynthesis</keyword>
<evidence type="ECO:0000256" key="7">
    <source>
        <dbReference type="ARBA" id="ARBA00022977"/>
    </source>
</evidence>
<name>D3UIW4_HELM1</name>
<evidence type="ECO:0000256" key="3">
    <source>
        <dbReference type="ARBA" id="ARBA00011738"/>
    </source>
</evidence>
<dbReference type="Pfam" id="PF02780">
    <property type="entry name" value="Transketolase_C"/>
    <property type="match status" value="1"/>
</dbReference>
<keyword evidence="5 10" id="KW-0479">Metal-binding</keyword>
<dbReference type="SUPFAM" id="SSF52922">
    <property type="entry name" value="TK C-terminal domain-like"/>
    <property type="match status" value="1"/>
</dbReference>
<comment type="similarity">
    <text evidence="2 10">Belongs to the transketolase family. DXPS subfamily.</text>
</comment>
<dbReference type="STRING" id="679897.HMU11840"/>
<dbReference type="NCBIfam" id="NF003933">
    <property type="entry name" value="PRK05444.2-2"/>
    <property type="match status" value="1"/>
</dbReference>
<dbReference type="InterPro" id="IPR049557">
    <property type="entry name" value="Transketolase_CS"/>
</dbReference>
<proteinExistence type="inferred from homology"/>
<evidence type="ECO:0000313" key="12">
    <source>
        <dbReference type="EMBL" id="CBG40439.1"/>
    </source>
</evidence>
<dbReference type="GO" id="GO:0009228">
    <property type="term" value="P:thiamine biosynthetic process"/>
    <property type="evidence" value="ECO:0007669"/>
    <property type="project" value="UniProtKB-UniRule"/>
</dbReference>
<dbReference type="HAMAP" id="MF_00315">
    <property type="entry name" value="DXP_synth"/>
    <property type="match status" value="1"/>
</dbReference>
<feature type="binding site" evidence="10">
    <location>
        <begin position="143"/>
        <end position="144"/>
    </location>
    <ligand>
        <name>thiamine diphosphate</name>
        <dbReference type="ChEBI" id="CHEBI:58937"/>
    </ligand>
</feature>
<evidence type="ECO:0000256" key="10">
    <source>
        <dbReference type="HAMAP-Rule" id="MF_00315"/>
    </source>
</evidence>
<feature type="binding site" evidence="10">
    <location>
        <position position="171"/>
    </location>
    <ligand>
        <name>Mg(2+)</name>
        <dbReference type="ChEBI" id="CHEBI:18420"/>
    </ligand>
</feature>
<keyword evidence="6 10" id="KW-0460">Magnesium</keyword>